<reference evidence="1 2" key="1">
    <citation type="submission" date="2020-07" db="EMBL/GenBank/DDBJ databases">
        <title>Sequencing the genomes of 1000 actinobacteria strains.</title>
        <authorList>
            <person name="Klenk H.-P."/>
        </authorList>
    </citation>
    <scope>NUCLEOTIDE SEQUENCE [LARGE SCALE GENOMIC DNA]</scope>
    <source>
        <strain evidence="1 2">DSM 19082</strain>
    </source>
</reference>
<accession>A0A852RIJ8</accession>
<keyword evidence="1" id="KW-0456">Lyase</keyword>
<dbReference type="GO" id="GO:0004300">
    <property type="term" value="F:enoyl-CoA hydratase activity"/>
    <property type="evidence" value="ECO:0007669"/>
    <property type="project" value="UniProtKB-EC"/>
</dbReference>
<dbReference type="AlphaFoldDB" id="A0A852RIJ8"/>
<sequence length="256" mass="26455">MATVDLSVSAGIATLTFNNPDRKNAITQEMAGQAVGHCAAVAEDPSIGAVIVRGAGDYFCSGADTRSLAAASRNPAAPEAVATISKVYDVFGRIESLPVPTVAVVIGGVVGAGVNLAMAADVLLTTEDAVFDSGFLARRIHPGGGHIGLLGRSVGRPAAAAMVLLGQPLTGRRVHELGWAHECAPRDDLDRIARELVATAAQDPALVRRIKASLQLELGATVSWAQSLEIERGAQMWSMARKGEEAWSGRGPTAAS</sequence>
<name>A0A852RIJ8_9ACTN</name>
<dbReference type="Pfam" id="PF00378">
    <property type="entry name" value="ECH_1"/>
    <property type="match status" value="1"/>
</dbReference>
<dbReference type="Proteomes" id="UP000582231">
    <property type="component" value="Unassembled WGS sequence"/>
</dbReference>
<dbReference type="RefSeq" id="WP_179729390.1">
    <property type="nucleotide sequence ID" value="NZ_BAABEF010000001.1"/>
</dbReference>
<dbReference type="EC" id="4.2.1.17" evidence="1"/>
<evidence type="ECO:0000313" key="1">
    <source>
        <dbReference type="EMBL" id="NYD33331.1"/>
    </source>
</evidence>
<dbReference type="PANTHER" id="PTHR43459">
    <property type="entry name" value="ENOYL-COA HYDRATASE"/>
    <property type="match status" value="1"/>
</dbReference>
<dbReference type="PANTHER" id="PTHR43459:SF1">
    <property type="entry name" value="EG:BACN32G11.4 PROTEIN"/>
    <property type="match status" value="1"/>
</dbReference>
<gene>
    <name evidence="1" type="ORF">BJ958_004877</name>
</gene>
<protein>
    <submittedName>
        <fullName evidence="1">Enoyl-CoA hydratase</fullName>
        <ecNumber evidence="1">4.2.1.17</ecNumber>
    </submittedName>
</protein>
<comment type="caution">
    <text evidence="1">The sequence shown here is derived from an EMBL/GenBank/DDBJ whole genome shotgun (WGS) entry which is preliminary data.</text>
</comment>
<dbReference type="InterPro" id="IPR001753">
    <property type="entry name" value="Enoyl-CoA_hydra/iso"/>
</dbReference>
<proteinExistence type="predicted"/>
<dbReference type="Gene3D" id="3.90.226.10">
    <property type="entry name" value="2-enoyl-CoA Hydratase, Chain A, domain 1"/>
    <property type="match status" value="1"/>
</dbReference>
<dbReference type="InterPro" id="IPR029045">
    <property type="entry name" value="ClpP/crotonase-like_dom_sf"/>
</dbReference>
<evidence type="ECO:0000313" key="2">
    <source>
        <dbReference type="Proteomes" id="UP000582231"/>
    </source>
</evidence>
<dbReference type="CDD" id="cd06558">
    <property type="entry name" value="crotonase-like"/>
    <property type="match status" value="1"/>
</dbReference>
<dbReference type="SUPFAM" id="SSF52096">
    <property type="entry name" value="ClpP/crotonase"/>
    <property type="match status" value="1"/>
</dbReference>
<dbReference type="EMBL" id="JACCBF010000001">
    <property type="protein sequence ID" value="NYD33331.1"/>
    <property type="molecule type" value="Genomic_DNA"/>
</dbReference>
<keyword evidence="2" id="KW-1185">Reference proteome</keyword>
<organism evidence="1 2">
    <name type="scientific">Nocardioides kongjuensis</name>
    <dbReference type="NCBI Taxonomy" id="349522"/>
    <lineage>
        <taxon>Bacteria</taxon>
        <taxon>Bacillati</taxon>
        <taxon>Actinomycetota</taxon>
        <taxon>Actinomycetes</taxon>
        <taxon>Propionibacteriales</taxon>
        <taxon>Nocardioidaceae</taxon>
        <taxon>Nocardioides</taxon>
    </lineage>
</organism>